<reference evidence="2" key="1">
    <citation type="journal article" date="2019" name="Int. J. Syst. Evol. Microbiol.">
        <title>The Global Catalogue of Microorganisms (GCM) 10K type strain sequencing project: providing services to taxonomists for standard genome sequencing and annotation.</title>
        <authorList>
            <consortium name="The Broad Institute Genomics Platform"/>
            <consortium name="The Broad Institute Genome Sequencing Center for Infectious Disease"/>
            <person name="Wu L."/>
            <person name="Ma J."/>
        </authorList>
    </citation>
    <scope>NUCLEOTIDE SEQUENCE [LARGE SCALE GENOMIC DNA]</scope>
    <source>
        <strain evidence="2">CCUG 62981</strain>
    </source>
</reference>
<accession>A0ABV9N8D5</accession>
<comment type="caution">
    <text evidence="1">The sequence shown here is derived from an EMBL/GenBank/DDBJ whole genome shotgun (WGS) entry which is preliminary data.</text>
</comment>
<protein>
    <submittedName>
        <fullName evidence="1">Uncharacterized protein</fullName>
    </submittedName>
</protein>
<evidence type="ECO:0000313" key="2">
    <source>
        <dbReference type="Proteomes" id="UP001596024"/>
    </source>
</evidence>
<gene>
    <name evidence="1" type="ORF">ACFPB0_04490</name>
</gene>
<name>A0ABV9N8D5_9PROT</name>
<dbReference type="Proteomes" id="UP001596024">
    <property type="component" value="Unassembled WGS sequence"/>
</dbReference>
<organism evidence="1 2">
    <name type="scientific">Glycocaulis abyssi</name>
    <dbReference type="NCBI Taxonomy" id="1433403"/>
    <lineage>
        <taxon>Bacteria</taxon>
        <taxon>Pseudomonadati</taxon>
        <taxon>Pseudomonadota</taxon>
        <taxon>Alphaproteobacteria</taxon>
        <taxon>Maricaulales</taxon>
        <taxon>Maricaulaceae</taxon>
        <taxon>Glycocaulis</taxon>
    </lineage>
</organism>
<keyword evidence="2" id="KW-1185">Reference proteome</keyword>
<evidence type="ECO:0000313" key="1">
    <source>
        <dbReference type="EMBL" id="MFC4724542.1"/>
    </source>
</evidence>
<proteinExistence type="predicted"/>
<dbReference type="RefSeq" id="WP_371393685.1">
    <property type="nucleotide sequence ID" value="NZ_CP163421.1"/>
</dbReference>
<dbReference type="EMBL" id="JBHSGQ010000002">
    <property type="protein sequence ID" value="MFC4724542.1"/>
    <property type="molecule type" value="Genomic_DNA"/>
</dbReference>
<sequence length="76" mass="8409">MKRAVCEIISHDRLRVDSQREGVPGGALEPRVRDWLATQSVIVEDWLNQLVAANGDERLVGVLCQHAAFLREAAGD</sequence>